<comment type="caution">
    <text evidence="2">The sequence shown here is derived from an EMBL/GenBank/DDBJ whole genome shotgun (WGS) entry which is preliminary data.</text>
</comment>
<gene>
    <name evidence="2" type="ORF">KJB30_11880</name>
</gene>
<evidence type="ECO:0000313" key="2">
    <source>
        <dbReference type="EMBL" id="MBT1072489.1"/>
    </source>
</evidence>
<keyword evidence="3" id="KW-1185">Reference proteome</keyword>
<reference evidence="2 3" key="1">
    <citation type="submission" date="2021-05" db="EMBL/GenBank/DDBJ databases">
        <title>The draft genome of Geobacter chapellei DSM 13688.</title>
        <authorList>
            <person name="Xu Z."/>
            <person name="Masuda Y."/>
            <person name="Itoh H."/>
            <person name="Senoo K."/>
        </authorList>
    </citation>
    <scope>NUCLEOTIDE SEQUENCE [LARGE SCALE GENOMIC DNA]</scope>
    <source>
        <strain evidence="2 3">DSM 13688</strain>
    </source>
</reference>
<sequence>MENKLDNKGFTYLMALMLIMIMGIMMGMVGQSWKTIIQREREEELLFRGVQIRDAIARWYKPRTSGTSAPRQPTPLWELKDLLDDPSTPSTDPYLRKLYLDPITGKEWEVIKDPNKGIVGVASTSPAKPLKIGGFPDDLKDFTEKQKYSDWKFIYTAAGTTPGNNQAGTLAGRQR</sequence>
<dbReference type="Proteomes" id="UP000784128">
    <property type="component" value="Unassembled WGS sequence"/>
</dbReference>
<accession>A0ABS5U9Z0</accession>
<dbReference type="RefSeq" id="WP_214299525.1">
    <property type="nucleotide sequence ID" value="NZ_JAHDYS010000010.1"/>
</dbReference>
<evidence type="ECO:0000256" key="1">
    <source>
        <dbReference type="SAM" id="Phobius"/>
    </source>
</evidence>
<keyword evidence="1" id="KW-1133">Transmembrane helix</keyword>
<organism evidence="2 3">
    <name type="scientific">Pelotalea chapellei</name>
    <dbReference type="NCBI Taxonomy" id="44671"/>
    <lineage>
        <taxon>Bacteria</taxon>
        <taxon>Pseudomonadati</taxon>
        <taxon>Thermodesulfobacteriota</taxon>
        <taxon>Desulfuromonadia</taxon>
        <taxon>Geobacterales</taxon>
        <taxon>Geobacteraceae</taxon>
        <taxon>Pelotalea</taxon>
    </lineage>
</organism>
<feature type="transmembrane region" description="Helical" evidence="1">
    <location>
        <begin position="12"/>
        <end position="30"/>
    </location>
</feature>
<keyword evidence="1" id="KW-0812">Transmembrane</keyword>
<keyword evidence="1" id="KW-0472">Membrane</keyword>
<evidence type="ECO:0000313" key="3">
    <source>
        <dbReference type="Proteomes" id="UP000784128"/>
    </source>
</evidence>
<dbReference type="EMBL" id="JAHDYS010000010">
    <property type="protein sequence ID" value="MBT1072489.1"/>
    <property type="molecule type" value="Genomic_DNA"/>
</dbReference>
<name>A0ABS5U9Z0_9BACT</name>
<protein>
    <submittedName>
        <fullName evidence="2">Type II secretion system protein</fullName>
    </submittedName>
</protein>
<proteinExistence type="predicted"/>